<gene>
    <name evidence="1" type="ORF">GWK36_05255</name>
</gene>
<protein>
    <recommendedName>
        <fullName evidence="3">ATP-grasp domain-containing protein</fullName>
    </recommendedName>
</protein>
<evidence type="ECO:0008006" key="3">
    <source>
        <dbReference type="Google" id="ProtNLM"/>
    </source>
</evidence>
<evidence type="ECO:0000313" key="1">
    <source>
        <dbReference type="EMBL" id="QIK37482.1"/>
    </source>
</evidence>
<keyword evidence="2" id="KW-1185">Reference proteome</keyword>
<dbReference type="EMBL" id="CP048029">
    <property type="protein sequence ID" value="QIK37482.1"/>
    <property type="molecule type" value="Genomic_DNA"/>
</dbReference>
<proteinExistence type="predicted"/>
<dbReference type="AlphaFoldDB" id="A0A6G7VC04"/>
<accession>A0A6G7VC04</accession>
<sequence>MFIGIPAERSHLFRVQPRAAVAVSDPTAWRLYPVYRQVYDRLQLALDAGLRAAPCGVEPCDCGFEPDDPVFVKPIINLYGAARRAGLYRAAEVPPEPGLFWCEALGGEHTSTDCLVQDGEVVWMAHSLASEHKDRFRPLSWEVGIERPLLAPAIREWVERHLGGYTGLCNLELIGGRPIEAHLRGSTGFFDLYGPHFIPAWVALVDGEPFRPPPPIPGGWMISVFSEGPLTEPELAAIAEAGARVYADPATPDRVAVVLCPDRALGHRLMAMLGNRPCEDLTT</sequence>
<dbReference type="RefSeq" id="WP_166270249.1">
    <property type="nucleotide sequence ID" value="NZ_CP048029.1"/>
</dbReference>
<name>A0A6G7VC04_9GAMM</name>
<dbReference type="Proteomes" id="UP000502699">
    <property type="component" value="Chromosome"/>
</dbReference>
<reference evidence="2" key="1">
    <citation type="submission" date="2020-01" db="EMBL/GenBank/DDBJ databases">
        <title>Caldichromatium gen. nov., sp. nov., a thermophilic purple sulfur bacterium member of the family Chromatiaceae isolated from Nakabusa hot spring, Japan.</title>
        <authorList>
            <person name="Saini M.K."/>
            <person name="Hanada S."/>
            <person name="Tank M."/>
        </authorList>
    </citation>
    <scope>NUCLEOTIDE SEQUENCE [LARGE SCALE GENOMIC DNA]</scope>
    <source>
        <strain evidence="2">No.7</strain>
    </source>
</reference>
<organism evidence="1 2">
    <name type="scientific">Caldichromatium japonicum</name>
    <dbReference type="NCBI Taxonomy" id="2699430"/>
    <lineage>
        <taxon>Bacteria</taxon>
        <taxon>Pseudomonadati</taxon>
        <taxon>Pseudomonadota</taxon>
        <taxon>Gammaproteobacteria</taxon>
        <taxon>Chromatiales</taxon>
        <taxon>Chromatiaceae</taxon>
        <taxon>Caldichromatium</taxon>
    </lineage>
</organism>
<evidence type="ECO:0000313" key="2">
    <source>
        <dbReference type="Proteomes" id="UP000502699"/>
    </source>
</evidence>
<dbReference type="KEGG" id="cjap:GWK36_05255"/>